<comment type="caution">
    <text evidence="1">The sequence shown here is derived from an EMBL/GenBank/DDBJ whole genome shotgun (WGS) entry which is preliminary data.</text>
</comment>
<name>A0A7Y0HYZ1_9BIFI</name>
<evidence type="ECO:0000313" key="1">
    <source>
        <dbReference type="EMBL" id="NMN00249.1"/>
    </source>
</evidence>
<keyword evidence="2" id="KW-1185">Reference proteome</keyword>
<proteinExistence type="predicted"/>
<dbReference type="EMBL" id="JAAIIH010000004">
    <property type="protein sequence ID" value="NMN00249.1"/>
    <property type="molecule type" value="Genomic_DNA"/>
</dbReference>
<dbReference type="RefSeq" id="WP_277347681.1">
    <property type="nucleotide sequence ID" value="NZ_JAAIIH010000004.1"/>
</dbReference>
<evidence type="ECO:0000313" key="2">
    <source>
        <dbReference type="Proteomes" id="UP000588277"/>
    </source>
</evidence>
<protein>
    <submittedName>
        <fullName evidence="1">Uncharacterized protein</fullName>
    </submittedName>
</protein>
<sequence length="44" mass="4637">MQENDIHHHAGIVMGAIIGTGAGADADAERGFDSYAYAQYGIEL</sequence>
<gene>
    <name evidence="1" type="ORF">G1C96_0827</name>
</gene>
<dbReference type="AlphaFoldDB" id="A0A7Y0HYZ1"/>
<accession>A0A7Y0HYZ1</accession>
<reference evidence="1 2" key="1">
    <citation type="submission" date="2020-02" db="EMBL/GenBank/DDBJ databases">
        <title>Characterization of phylogenetic diversity of novel bifidobacterial species isolated in Czech ZOOs.</title>
        <authorList>
            <person name="Lugli G.A."/>
            <person name="Vera N.B."/>
            <person name="Ventura M."/>
        </authorList>
    </citation>
    <scope>NUCLEOTIDE SEQUENCE [LARGE SCALE GENOMIC DNA]</scope>
    <source>
        <strain evidence="1 2">DSM 109958</strain>
    </source>
</reference>
<dbReference type="Proteomes" id="UP000588277">
    <property type="component" value="Unassembled WGS sequence"/>
</dbReference>
<organism evidence="1 2">
    <name type="scientific">Bifidobacterium moraviense</name>
    <dbReference type="NCBI Taxonomy" id="2675323"/>
    <lineage>
        <taxon>Bacteria</taxon>
        <taxon>Bacillati</taxon>
        <taxon>Actinomycetota</taxon>
        <taxon>Actinomycetes</taxon>
        <taxon>Bifidobacteriales</taxon>
        <taxon>Bifidobacteriaceae</taxon>
        <taxon>Bifidobacterium</taxon>
    </lineage>
</organism>